<dbReference type="EMBL" id="ML170205">
    <property type="protein sequence ID" value="TDL18676.1"/>
    <property type="molecule type" value="Genomic_DNA"/>
</dbReference>
<gene>
    <name evidence="2" type="ORF">BD410DRAFT_491459</name>
</gene>
<evidence type="ECO:0000256" key="1">
    <source>
        <dbReference type="SAM" id="SignalP"/>
    </source>
</evidence>
<sequence length="69" mass="8021">MRFIPFANTLFAFQVMIWLVLPYALGECRVVLETTTLGHAEWSPRNPNTATHFQKVAFRPALRKLHPRL</sequence>
<dbReference type="Proteomes" id="UP000294933">
    <property type="component" value="Unassembled WGS sequence"/>
</dbReference>
<reference evidence="2 3" key="1">
    <citation type="submission" date="2018-06" db="EMBL/GenBank/DDBJ databases">
        <title>A transcriptomic atlas of mushroom development highlights an independent origin of complex multicellularity.</title>
        <authorList>
            <consortium name="DOE Joint Genome Institute"/>
            <person name="Krizsan K."/>
            <person name="Almasi E."/>
            <person name="Merenyi Z."/>
            <person name="Sahu N."/>
            <person name="Viragh M."/>
            <person name="Koszo T."/>
            <person name="Mondo S."/>
            <person name="Kiss B."/>
            <person name="Balint B."/>
            <person name="Kues U."/>
            <person name="Barry K."/>
            <person name="Hegedus J.C."/>
            <person name="Henrissat B."/>
            <person name="Johnson J."/>
            <person name="Lipzen A."/>
            <person name="Ohm R."/>
            <person name="Nagy I."/>
            <person name="Pangilinan J."/>
            <person name="Yan J."/>
            <person name="Xiong Y."/>
            <person name="Grigoriev I.V."/>
            <person name="Hibbett D.S."/>
            <person name="Nagy L.G."/>
        </authorList>
    </citation>
    <scope>NUCLEOTIDE SEQUENCE [LARGE SCALE GENOMIC DNA]</scope>
    <source>
        <strain evidence="2 3">SZMC22713</strain>
    </source>
</reference>
<organism evidence="2 3">
    <name type="scientific">Rickenella mellea</name>
    <dbReference type="NCBI Taxonomy" id="50990"/>
    <lineage>
        <taxon>Eukaryota</taxon>
        <taxon>Fungi</taxon>
        <taxon>Dikarya</taxon>
        <taxon>Basidiomycota</taxon>
        <taxon>Agaricomycotina</taxon>
        <taxon>Agaricomycetes</taxon>
        <taxon>Hymenochaetales</taxon>
        <taxon>Rickenellaceae</taxon>
        <taxon>Rickenella</taxon>
    </lineage>
</organism>
<evidence type="ECO:0000313" key="3">
    <source>
        <dbReference type="Proteomes" id="UP000294933"/>
    </source>
</evidence>
<keyword evidence="1" id="KW-0732">Signal</keyword>
<evidence type="ECO:0008006" key="4">
    <source>
        <dbReference type="Google" id="ProtNLM"/>
    </source>
</evidence>
<protein>
    <recommendedName>
        <fullName evidence="4">Secreted protein</fullName>
    </recommendedName>
</protein>
<proteinExistence type="predicted"/>
<dbReference type="VEuPathDB" id="FungiDB:BD410DRAFT_491459"/>
<accession>A0A4Y7PUH4</accession>
<dbReference type="AlphaFoldDB" id="A0A4Y7PUH4"/>
<feature type="signal peptide" evidence="1">
    <location>
        <begin position="1"/>
        <end position="26"/>
    </location>
</feature>
<evidence type="ECO:0000313" key="2">
    <source>
        <dbReference type="EMBL" id="TDL18676.1"/>
    </source>
</evidence>
<name>A0A4Y7PUH4_9AGAM</name>
<keyword evidence="3" id="KW-1185">Reference proteome</keyword>
<feature type="chain" id="PRO_5021381585" description="Secreted protein" evidence="1">
    <location>
        <begin position="27"/>
        <end position="69"/>
    </location>
</feature>